<dbReference type="Pfam" id="PF24758">
    <property type="entry name" value="LRR_At5g56370"/>
    <property type="match status" value="1"/>
</dbReference>
<gene>
    <name evidence="3" type="ORF">U9M48_005500</name>
</gene>
<dbReference type="InterPro" id="IPR050232">
    <property type="entry name" value="FBL13/AtMIF1-like"/>
</dbReference>
<feature type="domain" description="F-box/LRR-repeat protein 15/At3g58940/PEG3-like LRR" evidence="2">
    <location>
        <begin position="81"/>
        <end position="218"/>
    </location>
</feature>
<dbReference type="SUPFAM" id="SSF52047">
    <property type="entry name" value="RNI-like"/>
    <property type="match status" value="1"/>
</dbReference>
<feature type="region of interest" description="Disordered" evidence="1">
    <location>
        <begin position="1"/>
        <end position="23"/>
    </location>
</feature>
<dbReference type="InterPro" id="IPR032675">
    <property type="entry name" value="LRR_dom_sf"/>
</dbReference>
<reference evidence="3 4" key="1">
    <citation type="submission" date="2024-02" db="EMBL/GenBank/DDBJ databases">
        <title>High-quality chromosome-scale genome assembly of Pensacola bahiagrass (Paspalum notatum Flugge var. saurae).</title>
        <authorList>
            <person name="Vega J.M."/>
            <person name="Podio M."/>
            <person name="Orjuela J."/>
            <person name="Siena L.A."/>
            <person name="Pessino S.C."/>
            <person name="Combes M.C."/>
            <person name="Mariac C."/>
            <person name="Albertini E."/>
            <person name="Pupilli F."/>
            <person name="Ortiz J.P.A."/>
            <person name="Leblanc O."/>
        </authorList>
    </citation>
    <scope>NUCLEOTIDE SEQUENCE [LARGE SCALE GENOMIC DNA]</scope>
    <source>
        <strain evidence="3">R1</strain>
        <tissue evidence="3">Leaf</tissue>
    </source>
</reference>
<name>A0AAQ3PVT4_PASNO</name>
<keyword evidence="4" id="KW-1185">Reference proteome</keyword>
<sequence>MTGLTKQWSPWLRRRPRPRPPTRCPTFRRTCWTISSSVPGLSLSFPDGTPPSVIGGVFLLLTAPRISLFDCEVNEESASHLNHWLIALSRRSVESISIALKHELEGFDLHSSIFSCTRLVSLHLSWCAIPSFPTGFSGFPVLEKLCLAYVKFLDHGERQLQSIICGSPQLRVLCLEDLDNPVDCVIEAPNLCSLSFCSDYAEDNCRFRELPCLQDADIVVSLSSYPQDVHDCLGLLAAVARVRVLAFTSRFDKIKESEMIADWEFLNAQWTDGIKSVRERITAATPVQLKMRLPRVQVEKLMGESKGAAEAAAKIVELCGAAMGDAHASSRVTPERPTGILRSPRFANTPEWGDGFMLLPPALTKTRQRWPTLPRT</sequence>
<dbReference type="Proteomes" id="UP001341281">
    <property type="component" value="Chromosome 01"/>
</dbReference>
<dbReference type="PANTHER" id="PTHR31900">
    <property type="entry name" value="F-BOX/RNI SUPERFAMILY PROTEIN-RELATED"/>
    <property type="match status" value="1"/>
</dbReference>
<dbReference type="EMBL" id="CP144745">
    <property type="protein sequence ID" value="WVZ54748.1"/>
    <property type="molecule type" value="Genomic_DNA"/>
</dbReference>
<dbReference type="PANTHER" id="PTHR31900:SF30">
    <property type="entry name" value="SUPERFAMILY PROTEIN, PUTATIVE-RELATED"/>
    <property type="match status" value="1"/>
</dbReference>
<evidence type="ECO:0000259" key="2">
    <source>
        <dbReference type="Pfam" id="PF24758"/>
    </source>
</evidence>
<proteinExistence type="predicted"/>
<protein>
    <recommendedName>
        <fullName evidence="2">F-box/LRR-repeat protein 15/At3g58940/PEG3-like LRR domain-containing protein</fullName>
    </recommendedName>
</protein>
<accession>A0AAQ3PVT4</accession>
<dbReference type="InterPro" id="IPR055411">
    <property type="entry name" value="LRR_FXL15/At3g58940/PEG3-like"/>
</dbReference>
<dbReference type="AlphaFoldDB" id="A0AAQ3PVT4"/>
<evidence type="ECO:0000313" key="3">
    <source>
        <dbReference type="EMBL" id="WVZ54748.1"/>
    </source>
</evidence>
<evidence type="ECO:0000256" key="1">
    <source>
        <dbReference type="SAM" id="MobiDB-lite"/>
    </source>
</evidence>
<evidence type="ECO:0000313" key="4">
    <source>
        <dbReference type="Proteomes" id="UP001341281"/>
    </source>
</evidence>
<organism evidence="3 4">
    <name type="scientific">Paspalum notatum var. saurae</name>
    <dbReference type="NCBI Taxonomy" id="547442"/>
    <lineage>
        <taxon>Eukaryota</taxon>
        <taxon>Viridiplantae</taxon>
        <taxon>Streptophyta</taxon>
        <taxon>Embryophyta</taxon>
        <taxon>Tracheophyta</taxon>
        <taxon>Spermatophyta</taxon>
        <taxon>Magnoliopsida</taxon>
        <taxon>Liliopsida</taxon>
        <taxon>Poales</taxon>
        <taxon>Poaceae</taxon>
        <taxon>PACMAD clade</taxon>
        <taxon>Panicoideae</taxon>
        <taxon>Andropogonodae</taxon>
        <taxon>Paspaleae</taxon>
        <taxon>Paspalinae</taxon>
        <taxon>Paspalum</taxon>
    </lineage>
</organism>
<dbReference type="Gene3D" id="3.80.10.10">
    <property type="entry name" value="Ribonuclease Inhibitor"/>
    <property type="match status" value="1"/>
</dbReference>